<organism evidence="2 3">
    <name type="scientific">Streblomastix strix</name>
    <dbReference type="NCBI Taxonomy" id="222440"/>
    <lineage>
        <taxon>Eukaryota</taxon>
        <taxon>Metamonada</taxon>
        <taxon>Preaxostyla</taxon>
        <taxon>Oxymonadida</taxon>
        <taxon>Streblomastigidae</taxon>
        <taxon>Streblomastix</taxon>
    </lineage>
</organism>
<accession>A0A5J4T7F0</accession>
<feature type="non-terminal residue" evidence="2">
    <location>
        <position position="1"/>
    </location>
</feature>
<feature type="compositionally biased region" description="Polar residues" evidence="1">
    <location>
        <begin position="49"/>
        <end position="64"/>
    </location>
</feature>
<comment type="caution">
    <text evidence="2">The sequence shown here is derived from an EMBL/GenBank/DDBJ whole genome shotgun (WGS) entry which is preliminary data.</text>
</comment>
<protein>
    <submittedName>
        <fullName evidence="2">Uncharacterized protein</fullName>
    </submittedName>
</protein>
<sequence>DLYETSLVSTDEAQKVREQLLQPNINKSTQEKVMSQASRKRQQQKTKSARQQFNNSRPRQSTFTRSLGRGRARNRTRGRYMPFNFKNSYNTTKKEEDEEFPKSKGRGNRRF</sequence>
<feature type="region of interest" description="Disordered" evidence="1">
    <location>
        <begin position="18"/>
        <end position="111"/>
    </location>
</feature>
<feature type="compositionally biased region" description="Polar residues" evidence="1">
    <location>
        <begin position="21"/>
        <end position="37"/>
    </location>
</feature>
<dbReference type="EMBL" id="SNRW01038206">
    <property type="protein sequence ID" value="KAA6353390.1"/>
    <property type="molecule type" value="Genomic_DNA"/>
</dbReference>
<reference evidence="2 3" key="1">
    <citation type="submission" date="2019-03" db="EMBL/GenBank/DDBJ databases">
        <title>Single cell metagenomics reveals metabolic interactions within the superorganism composed of flagellate Streblomastix strix and complex community of Bacteroidetes bacteria on its surface.</title>
        <authorList>
            <person name="Treitli S.C."/>
            <person name="Kolisko M."/>
            <person name="Husnik F."/>
            <person name="Keeling P."/>
            <person name="Hampl V."/>
        </authorList>
    </citation>
    <scope>NUCLEOTIDE SEQUENCE [LARGE SCALE GENOMIC DNA]</scope>
    <source>
        <strain evidence="2">ST1C</strain>
    </source>
</reference>
<proteinExistence type="predicted"/>
<gene>
    <name evidence="2" type="ORF">EZS28_051083</name>
</gene>
<dbReference type="Proteomes" id="UP000324800">
    <property type="component" value="Unassembled WGS sequence"/>
</dbReference>
<dbReference type="AlphaFoldDB" id="A0A5J4T7F0"/>
<evidence type="ECO:0000313" key="2">
    <source>
        <dbReference type="EMBL" id="KAA6353390.1"/>
    </source>
</evidence>
<feature type="compositionally biased region" description="Basic residues" evidence="1">
    <location>
        <begin position="68"/>
        <end position="78"/>
    </location>
</feature>
<feature type="compositionally biased region" description="Basic residues" evidence="1">
    <location>
        <begin position="38"/>
        <end position="48"/>
    </location>
</feature>
<evidence type="ECO:0000313" key="3">
    <source>
        <dbReference type="Proteomes" id="UP000324800"/>
    </source>
</evidence>
<evidence type="ECO:0000256" key="1">
    <source>
        <dbReference type="SAM" id="MobiDB-lite"/>
    </source>
</evidence>
<name>A0A5J4T7F0_9EUKA</name>